<dbReference type="Proteomes" id="UP000467841">
    <property type="component" value="Unassembled WGS sequence"/>
</dbReference>
<proteinExistence type="predicted"/>
<evidence type="ECO:0000313" key="1">
    <source>
        <dbReference type="EMBL" id="CAA7018907.1"/>
    </source>
</evidence>
<comment type="caution">
    <text evidence="1">The sequence shown here is derived from an EMBL/GenBank/DDBJ whole genome shotgun (WGS) entry which is preliminary data.</text>
</comment>
<evidence type="ECO:0008006" key="3">
    <source>
        <dbReference type="Google" id="ProtNLM"/>
    </source>
</evidence>
<dbReference type="AlphaFoldDB" id="A0A6D2I118"/>
<name>A0A6D2I118_9BRAS</name>
<keyword evidence="2" id="KW-1185">Reference proteome</keyword>
<evidence type="ECO:0000313" key="2">
    <source>
        <dbReference type="Proteomes" id="UP000467841"/>
    </source>
</evidence>
<reference evidence="1" key="1">
    <citation type="submission" date="2020-01" db="EMBL/GenBank/DDBJ databases">
        <authorList>
            <person name="Mishra B."/>
        </authorList>
    </citation>
    <scope>NUCLEOTIDE SEQUENCE [LARGE SCALE GENOMIC DNA]</scope>
</reference>
<organism evidence="1 2">
    <name type="scientific">Microthlaspi erraticum</name>
    <dbReference type="NCBI Taxonomy" id="1685480"/>
    <lineage>
        <taxon>Eukaryota</taxon>
        <taxon>Viridiplantae</taxon>
        <taxon>Streptophyta</taxon>
        <taxon>Embryophyta</taxon>
        <taxon>Tracheophyta</taxon>
        <taxon>Spermatophyta</taxon>
        <taxon>Magnoliopsida</taxon>
        <taxon>eudicotyledons</taxon>
        <taxon>Gunneridae</taxon>
        <taxon>Pentapetalae</taxon>
        <taxon>rosids</taxon>
        <taxon>malvids</taxon>
        <taxon>Brassicales</taxon>
        <taxon>Brassicaceae</taxon>
        <taxon>Coluteocarpeae</taxon>
        <taxon>Microthlaspi</taxon>
    </lineage>
</organism>
<gene>
    <name evidence="1" type="ORF">MERR_LOCUS6142</name>
</gene>
<sequence length="136" mass="15218">MFHRKVGGGNMYLYGVSATQHSLSSCNCSRWKCQTTNTRNGFDNFLRSYMENGFDLKIYHVPSVGDGALGGAFNGELLPPDVKRPPGRPKKICILSRGEFKRSGRKGGRRCTTCRRQGHNKASCRQTNEVTLSKWS</sequence>
<dbReference type="EMBL" id="CACVBM020000432">
    <property type="protein sequence ID" value="CAA7018907.1"/>
    <property type="molecule type" value="Genomic_DNA"/>
</dbReference>
<protein>
    <recommendedName>
        <fullName evidence="3">CCHC-type domain-containing protein</fullName>
    </recommendedName>
</protein>
<dbReference type="PROSITE" id="PS51257">
    <property type="entry name" value="PROKAR_LIPOPROTEIN"/>
    <property type="match status" value="1"/>
</dbReference>
<accession>A0A6D2I118</accession>